<protein>
    <submittedName>
        <fullName evidence="4">ABC transporter substrate-binding protein</fullName>
    </submittedName>
</protein>
<dbReference type="PANTHER" id="PTHR30535:SF34">
    <property type="entry name" value="MOLYBDATE-BINDING PROTEIN MOLA"/>
    <property type="match status" value="1"/>
</dbReference>
<dbReference type="Pfam" id="PF01497">
    <property type="entry name" value="Peripla_BP_2"/>
    <property type="match status" value="1"/>
</dbReference>
<evidence type="ECO:0000256" key="1">
    <source>
        <dbReference type="ARBA" id="ARBA00008814"/>
    </source>
</evidence>
<dbReference type="PANTHER" id="PTHR30535">
    <property type="entry name" value="VITAMIN B12-BINDING PROTEIN"/>
    <property type="match status" value="1"/>
</dbReference>
<accession>A0A6B1G1M9</accession>
<proteinExistence type="inferred from homology"/>
<dbReference type="AlphaFoldDB" id="A0A6B1G1M9"/>
<organism evidence="4">
    <name type="scientific">Caldilineaceae bacterium SB0675_bin_29</name>
    <dbReference type="NCBI Taxonomy" id="2605266"/>
    <lineage>
        <taxon>Bacteria</taxon>
        <taxon>Bacillati</taxon>
        <taxon>Chloroflexota</taxon>
        <taxon>Caldilineae</taxon>
        <taxon>Caldilineales</taxon>
        <taxon>Caldilineaceae</taxon>
    </lineage>
</organism>
<feature type="domain" description="Fe/B12 periplasmic-binding" evidence="3">
    <location>
        <begin position="132"/>
        <end position="407"/>
    </location>
</feature>
<dbReference type="PROSITE" id="PS50983">
    <property type="entry name" value="FE_B12_PBP"/>
    <property type="match status" value="1"/>
</dbReference>
<sequence>MHCQEKLMRRLPIHLLFTVFLVLSACVAQPATVSSPPDSAAAGSAAAAVSLVENLHDSCVELYDPAIDYFPQKLSVAYASGFDVEYHNNYKVVTVTNPWQGAQESFRYVLLQCGTPAPQDVEGTVIEVPVKNIIAMSTTYLPTLEDLGLVDKLIGLDSYMWTTNPAVRARIESGEIAEIGGGAAVNVELTLDLDPALVMTYGTGFSDFDTHPVLLEAGIPVALNGDFVEQSPLGRAEWMKFIAIFFNREADAAAQFDIVATEYNAVAQLTATLTERPSVLIGSVYNGTWYVSGGGSYMARLLADAGAAYLWSVEGDVGALPLDFESVYAVAADAEFWLNPDNSFWFTVDDVLESDPRYGDFAPLKRGQLFNNNARVNENGGNAYYEEGAAHPEKVLKDLVKILHPQLLPDHELRFYQRVE</sequence>
<comment type="similarity">
    <text evidence="1">Belongs to the bacterial solute-binding protein 8 family.</text>
</comment>
<feature type="signal peptide" evidence="2">
    <location>
        <begin position="1"/>
        <end position="30"/>
    </location>
</feature>
<dbReference type="InterPro" id="IPR002491">
    <property type="entry name" value="ABC_transptr_periplasmic_BD"/>
</dbReference>
<dbReference type="EMBL" id="VYDA01000229">
    <property type="protein sequence ID" value="MYH61336.1"/>
    <property type="molecule type" value="Genomic_DNA"/>
</dbReference>
<dbReference type="InterPro" id="IPR050902">
    <property type="entry name" value="ABC_Transporter_SBP"/>
</dbReference>
<name>A0A6B1G1M9_9CHLR</name>
<dbReference type="Gene3D" id="3.40.50.1980">
    <property type="entry name" value="Nitrogenase molybdenum iron protein domain"/>
    <property type="match status" value="2"/>
</dbReference>
<reference evidence="4" key="1">
    <citation type="submission" date="2019-09" db="EMBL/GenBank/DDBJ databases">
        <title>Characterisation of the sponge microbiome using genome-centric metagenomics.</title>
        <authorList>
            <person name="Engelberts J.P."/>
            <person name="Robbins S.J."/>
            <person name="De Goeij J.M."/>
            <person name="Aranda M."/>
            <person name="Bell S.C."/>
            <person name="Webster N.S."/>
        </authorList>
    </citation>
    <scope>NUCLEOTIDE SEQUENCE</scope>
    <source>
        <strain evidence="4">SB0675_bin_29</strain>
    </source>
</reference>
<comment type="caution">
    <text evidence="4">The sequence shown here is derived from an EMBL/GenBank/DDBJ whole genome shotgun (WGS) entry which is preliminary data.</text>
</comment>
<evidence type="ECO:0000313" key="4">
    <source>
        <dbReference type="EMBL" id="MYH61336.1"/>
    </source>
</evidence>
<keyword evidence="2" id="KW-0732">Signal</keyword>
<dbReference type="CDD" id="cd01141">
    <property type="entry name" value="TroA_d"/>
    <property type="match status" value="1"/>
</dbReference>
<feature type="chain" id="PRO_5025482726" evidence="2">
    <location>
        <begin position="31"/>
        <end position="420"/>
    </location>
</feature>
<dbReference type="PROSITE" id="PS51257">
    <property type="entry name" value="PROKAR_LIPOPROTEIN"/>
    <property type="match status" value="1"/>
</dbReference>
<evidence type="ECO:0000256" key="2">
    <source>
        <dbReference type="SAM" id="SignalP"/>
    </source>
</evidence>
<evidence type="ECO:0000259" key="3">
    <source>
        <dbReference type="PROSITE" id="PS50983"/>
    </source>
</evidence>
<dbReference type="GO" id="GO:0071281">
    <property type="term" value="P:cellular response to iron ion"/>
    <property type="evidence" value="ECO:0007669"/>
    <property type="project" value="TreeGrafter"/>
</dbReference>
<gene>
    <name evidence="4" type="ORF">F4148_06115</name>
</gene>
<dbReference type="SUPFAM" id="SSF53807">
    <property type="entry name" value="Helical backbone' metal receptor"/>
    <property type="match status" value="1"/>
</dbReference>